<protein>
    <submittedName>
        <fullName evidence="10">Protein, SNF2 family</fullName>
    </submittedName>
</protein>
<dbReference type="GO" id="GO:0005634">
    <property type="term" value="C:nucleus"/>
    <property type="evidence" value="ECO:0007669"/>
    <property type="project" value="UniProtKB-SubCell"/>
</dbReference>
<keyword evidence="4" id="KW-0347">Helicase</keyword>
<dbReference type="PANTHER" id="PTHR45797:SF1">
    <property type="entry name" value="HELICASE ARIP4"/>
    <property type="match status" value="1"/>
</dbReference>
<dbReference type="GO" id="GO:0016887">
    <property type="term" value="F:ATP hydrolysis activity"/>
    <property type="evidence" value="ECO:0007669"/>
    <property type="project" value="InterPro"/>
</dbReference>
<dbReference type="AlphaFoldDB" id="A0A0D6LM35"/>
<evidence type="ECO:0000256" key="2">
    <source>
        <dbReference type="ARBA" id="ARBA00007025"/>
    </source>
</evidence>
<accession>A0A0D6LM35</accession>
<evidence type="ECO:0000256" key="8">
    <source>
        <dbReference type="SAM" id="MobiDB-lite"/>
    </source>
</evidence>
<dbReference type="InterPro" id="IPR038718">
    <property type="entry name" value="SNF2-like_sf"/>
</dbReference>
<feature type="region of interest" description="Disordered" evidence="8">
    <location>
        <begin position="652"/>
        <end position="685"/>
    </location>
</feature>
<evidence type="ECO:0000313" key="11">
    <source>
        <dbReference type="Proteomes" id="UP000054495"/>
    </source>
</evidence>
<gene>
    <name evidence="10" type="ORF">ANCCEY_07743</name>
</gene>
<dbReference type="SUPFAM" id="SSF52540">
    <property type="entry name" value="P-loop containing nucleoside triphosphate hydrolases"/>
    <property type="match status" value="1"/>
</dbReference>
<comment type="similarity">
    <text evidence="2">Belongs to the SNF2/RAD54 helicase family.</text>
</comment>
<feature type="compositionally biased region" description="Polar residues" evidence="8">
    <location>
        <begin position="47"/>
        <end position="62"/>
    </location>
</feature>
<dbReference type="Gene3D" id="1.20.120.850">
    <property type="entry name" value="SWI2/SNF2 ATPases, N-terminal domain"/>
    <property type="match status" value="2"/>
</dbReference>
<evidence type="ECO:0000256" key="3">
    <source>
        <dbReference type="ARBA" id="ARBA00022741"/>
    </source>
</evidence>
<reference evidence="10 11" key="1">
    <citation type="submission" date="2013-05" db="EMBL/GenBank/DDBJ databases">
        <title>Draft genome of the parasitic nematode Anyclostoma ceylanicum.</title>
        <authorList>
            <person name="Mitreva M."/>
        </authorList>
    </citation>
    <scope>NUCLEOTIDE SEQUENCE [LARGE SCALE GENOMIC DNA]</scope>
</reference>
<dbReference type="Gene3D" id="3.40.50.10810">
    <property type="entry name" value="Tandem AAA-ATPase domain"/>
    <property type="match status" value="1"/>
</dbReference>
<proteinExistence type="inferred from homology"/>
<keyword evidence="7" id="KW-0539">Nucleus</keyword>
<dbReference type="InterPro" id="IPR044574">
    <property type="entry name" value="ARIP4-like"/>
</dbReference>
<evidence type="ECO:0000256" key="5">
    <source>
        <dbReference type="ARBA" id="ARBA00022840"/>
    </source>
</evidence>
<feature type="region of interest" description="Disordered" evidence="8">
    <location>
        <begin position="1"/>
        <end position="84"/>
    </location>
</feature>
<comment type="subcellular location">
    <subcellularLocation>
        <location evidence="1">Nucleus</location>
    </subcellularLocation>
</comment>
<feature type="region of interest" description="Disordered" evidence="8">
    <location>
        <begin position="699"/>
        <end position="718"/>
    </location>
</feature>
<keyword evidence="3" id="KW-0547">Nucleotide-binding</keyword>
<feature type="region of interest" description="Disordered" evidence="8">
    <location>
        <begin position="788"/>
        <end position="815"/>
    </location>
</feature>
<evidence type="ECO:0000256" key="4">
    <source>
        <dbReference type="ARBA" id="ARBA00022806"/>
    </source>
</evidence>
<evidence type="ECO:0000256" key="7">
    <source>
        <dbReference type="ARBA" id="ARBA00023242"/>
    </source>
</evidence>
<dbReference type="GO" id="GO:0004386">
    <property type="term" value="F:helicase activity"/>
    <property type="evidence" value="ECO:0007669"/>
    <property type="project" value="UniProtKB-KW"/>
</dbReference>
<dbReference type="GO" id="GO:0005524">
    <property type="term" value="F:ATP binding"/>
    <property type="evidence" value="ECO:0007669"/>
    <property type="project" value="UniProtKB-KW"/>
</dbReference>
<feature type="compositionally biased region" description="Low complexity" evidence="8">
    <location>
        <begin position="699"/>
        <end position="710"/>
    </location>
</feature>
<evidence type="ECO:0000256" key="6">
    <source>
        <dbReference type="ARBA" id="ARBA00023125"/>
    </source>
</evidence>
<evidence type="ECO:0000313" key="10">
    <source>
        <dbReference type="EMBL" id="EPB73150.1"/>
    </source>
</evidence>
<sequence length="1152" mass="129511">MSQGGSLKLSISLNRGISSTTENSQLISDSKGDENASRPGSAESGHDQSAGTAFPTPRQSDLLNVKIPTATKAQKRKHIQTNFDDDSLLDQSALDAQRKEKERLERLEKQKQALGDSGHIQQLAAMLPKQITPLPVLDAFDPEIGDNPDGNVDDKKCIPTLNNRCSAVPSVSKAEPEVIELSSGDEDEKCEEISGPPYRVPPTLPLSYEYGKRSRWMFSDKDRIDREKMEKQHQIEKERMKKRRNSQELEKVELTTTGRLLVNAGHGADDPDVHVAPHLNHVLQPHQLGGVRFMYDNIIESLQEFKTSPGFGCILAHSMGLGKTIQVITFVEVFMRVTQANKILIIVPVNTIQNWYNEFEKWMPRYTETGEVGRHFDVFLLGDSVKTFDQRVNMIEDWSRKGGVLLIGYEMFRLLIRSTQPKKPTKTKPNVTQNLRPESEQKPDDFDQGFTADGRVKKEANEIIRGSLVDPGPDLVVCDEGHKIKNLNTDIACALGAIKTRRRIVLTGYPLQNNLMEYYCMVDFVRPDFLGSKKTFSIQFEKPIKNGQCIDSTARDIKIARQRIHVLNNMLKGFIQRRTHHLLKAILPENKEFVILLRKSPLQHALYRNFVMYANTEISTGNTSVFNPLKAFAACSKIWNHPDVLAQTLERKREEKKKNASDANDGVEQKSDQPEHMQHPSFPNHFGWMTQAYGSPSTFPSTSYSSPVTTANAPSQCSSLPGPSYGTHVATSNCGSMWNNMGATASSQTGSRMGPSILEQTLSSGGIGHPHITHQDLWSGIFASGPPESLGSSGPIETKREEGARQTAKGRRSTRSKVKTIQGVMEEEFDITENDQGLQYDWAEVAMASYKTGNIEHGYKMVLAMELLDATVRIGEKMLIFRYGQQRRTYIYRLILNNCMEKAIFNRQISKHGLQQRVVDDAQVDANITQKELETLLMYDEALDVIHDKWDTSNWNLGDEVLESVVKNRSEMLAEEPFLHESLMLEREEGLSEEEKKEAELWFAKEQYKESFDLAYPEAPLFNPDVTGNRMNNLTEGPRRVPPFPGASVAFEPSSNHRGSVQLIRTDRALSLPIVSHPSERREIPANTQVMLVRSGDGIFLRLSNGLLLNAQDSIFDTVPRQPPVITIPPDPPQRLRLPPPLKTVPDVIELD</sequence>
<dbReference type="InterPro" id="IPR027417">
    <property type="entry name" value="P-loop_NTPase"/>
</dbReference>
<feature type="compositionally biased region" description="Basic and acidic residues" evidence="8">
    <location>
        <begin position="667"/>
        <end position="678"/>
    </location>
</feature>
<keyword evidence="5" id="KW-0067">ATP-binding</keyword>
<evidence type="ECO:0000256" key="1">
    <source>
        <dbReference type="ARBA" id="ARBA00004123"/>
    </source>
</evidence>
<dbReference type="Pfam" id="PF00176">
    <property type="entry name" value="SNF2-rel_dom"/>
    <property type="match status" value="1"/>
</dbReference>
<keyword evidence="6" id="KW-0238">DNA-binding</keyword>
<keyword evidence="11" id="KW-1185">Reference proteome</keyword>
<feature type="region of interest" description="Disordered" evidence="8">
    <location>
        <begin position="421"/>
        <end position="449"/>
    </location>
</feature>
<feature type="compositionally biased region" description="Polar residues" evidence="8">
    <location>
        <begin position="1"/>
        <end position="28"/>
    </location>
</feature>
<dbReference type="InterPro" id="IPR014001">
    <property type="entry name" value="Helicase_ATP-bd"/>
</dbReference>
<name>A0A0D6LM35_9BILA</name>
<dbReference type="PROSITE" id="PS51192">
    <property type="entry name" value="HELICASE_ATP_BIND_1"/>
    <property type="match status" value="1"/>
</dbReference>
<dbReference type="EMBL" id="KE125003">
    <property type="protein sequence ID" value="EPB73150.1"/>
    <property type="molecule type" value="Genomic_DNA"/>
</dbReference>
<evidence type="ECO:0000259" key="9">
    <source>
        <dbReference type="PROSITE" id="PS51192"/>
    </source>
</evidence>
<dbReference type="Gene3D" id="3.40.50.300">
    <property type="entry name" value="P-loop containing nucleotide triphosphate hydrolases"/>
    <property type="match status" value="2"/>
</dbReference>
<dbReference type="SMART" id="SM00487">
    <property type="entry name" value="DEXDc"/>
    <property type="match status" value="1"/>
</dbReference>
<dbReference type="InterPro" id="IPR000330">
    <property type="entry name" value="SNF2_N"/>
</dbReference>
<dbReference type="Proteomes" id="UP000054495">
    <property type="component" value="Unassembled WGS sequence"/>
</dbReference>
<dbReference type="PANTHER" id="PTHR45797">
    <property type="entry name" value="RAD54-LIKE"/>
    <property type="match status" value="1"/>
</dbReference>
<keyword evidence="4" id="KW-0378">Hydrolase</keyword>
<feature type="domain" description="Helicase ATP-binding" evidence="9">
    <location>
        <begin position="304"/>
        <end position="528"/>
    </location>
</feature>
<organism evidence="10 11">
    <name type="scientific">Ancylostoma ceylanicum</name>
    <dbReference type="NCBI Taxonomy" id="53326"/>
    <lineage>
        <taxon>Eukaryota</taxon>
        <taxon>Metazoa</taxon>
        <taxon>Ecdysozoa</taxon>
        <taxon>Nematoda</taxon>
        <taxon>Chromadorea</taxon>
        <taxon>Rhabditida</taxon>
        <taxon>Rhabditina</taxon>
        <taxon>Rhabditomorpha</taxon>
        <taxon>Strongyloidea</taxon>
        <taxon>Ancylostomatidae</taxon>
        <taxon>Ancylostomatinae</taxon>
        <taxon>Ancylostoma</taxon>
    </lineage>
</organism>
<dbReference type="GO" id="GO:0003677">
    <property type="term" value="F:DNA binding"/>
    <property type="evidence" value="ECO:0007669"/>
    <property type="project" value="UniProtKB-KW"/>
</dbReference>